<dbReference type="RefSeq" id="WP_190463911.1">
    <property type="nucleotide sequence ID" value="NZ_JACJPW010000016.1"/>
</dbReference>
<keyword evidence="2" id="KW-1185">Reference proteome</keyword>
<evidence type="ECO:0000313" key="2">
    <source>
        <dbReference type="Proteomes" id="UP000641646"/>
    </source>
</evidence>
<proteinExistence type="predicted"/>
<name>A0A926VCH4_9CYAN</name>
<sequence length="64" mass="7413">MLKRCGFGFNNFHNFFEFGIWLLLLWHLQYNASAQREGVTRSLTTWLPPESAIGTVRITLGINQ</sequence>
<evidence type="ECO:0000313" key="1">
    <source>
        <dbReference type="EMBL" id="MBD2181150.1"/>
    </source>
</evidence>
<gene>
    <name evidence="1" type="ORF">H6G03_08555</name>
</gene>
<organism evidence="1 2">
    <name type="scientific">Aerosakkonema funiforme FACHB-1375</name>
    <dbReference type="NCBI Taxonomy" id="2949571"/>
    <lineage>
        <taxon>Bacteria</taxon>
        <taxon>Bacillati</taxon>
        <taxon>Cyanobacteriota</taxon>
        <taxon>Cyanophyceae</taxon>
        <taxon>Oscillatoriophycideae</taxon>
        <taxon>Aerosakkonematales</taxon>
        <taxon>Aerosakkonemataceae</taxon>
        <taxon>Aerosakkonema</taxon>
    </lineage>
</organism>
<dbReference type="Proteomes" id="UP000641646">
    <property type="component" value="Unassembled WGS sequence"/>
</dbReference>
<accession>A0A926VCH4</accession>
<comment type="caution">
    <text evidence="1">The sequence shown here is derived from an EMBL/GenBank/DDBJ whole genome shotgun (WGS) entry which is preliminary data.</text>
</comment>
<reference evidence="1" key="1">
    <citation type="journal article" date="2015" name="ISME J.">
        <title>Draft Genome Sequence of Streptomyces incarnatus NRRL8089, which Produces the Nucleoside Antibiotic Sinefungin.</title>
        <authorList>
            <person name="Oshima K."/>
            <person name="Hattori M."/>
            <person name="Shimizu H."/>
            <person name="Fukuda K."/>
            <person name="Nemoto M."/>
            <person name="Inagaki K."/>
            <person name="Tamura T."/>
        </authorList>
    </citation>
    <scope>NUCLEOTIDE SEQUENCE</scope>
    <source>
        <strain evidence="1">FACHB-1375</strain>
    </source>
</reference>
<protein>
    <submittedName>
        <fullName evidence="1">Uncharacterized protein</fullName>
    </submittedName>
</protein>
<dbReference type="EMBL" id="JACJPW010000016">
    <property type="protein sequence ID" value="MBD2181150.1"/>
    <property type="molecule type" value="Genomic_DNA"/>
</dbReference>
<reference evidence="1" key="2">
    <citation type="submission" date="2020-08" db="EMBL/GenBank/DDBJ databases">
        <authorList>
            <person name="Chen M."/>
            <person name="Teng W."/>
            <person name="Zhao L."/>
            <person name="Hu C."/>
            <person name="Zhou Y."/>
            <person name="Han B."/>
            <person name="Song L."/>
            <person name="Shu W."/>
        </authorList>
    </citation>
    <scope>NUCLEOTIDE SEQUENCE</scope>
    <source>
        <strain evidence="1">FACHB-1375</strain>
    </source>
</reference>
<dbReference type="AlphaFoldDB" id="A0A926VCH4"/>